<feature type="compositionally biased region" description="Polar residues" evidence="7">
    <location>
        <begin position="824"/>
        <end position="861"/>
    </location>
</feature>
<sequence length="927" mass="102680">MWSFFSRDPAKDFHYEIGEKIPGLEDRSIWTLHHGKKKGSGDPVTVFAFDVKSSSESQVQVAKGAFKRIKTLRHPNFVTFLDGVETDKVIYFATEPVVPLENFLTASNDNRNELAISWGLHQVAKGLSFLVNDCNLIHNNVCMAAIFVDIAGDWKIGGVEYMYPTQGQESVPPVKILPVLEKYDPPEKTDIRRRVRGEKWSTDMWGLGCLIWEVFNGPLTQTSALKNFGKIAKPLVPNYCELVGANPKSRPNPSKFLEKCKSPKGFMDNSFVKTMLFMEEIQIKDQSEKTKFFGTLAPSLDSFPAECCKNKILPQLLNAFEYGDAGSAVLAPLFKIGKLLSMDEYQKKIVPCVVKLFSSTDRATRVKLLQQIDTFIEYLQPDTVNAQIFPHIIHGFTDTNPVVRESTIKAMLFVAPKLNHKNLNEEVMKHFARLQSKDDQGGIRTNTTVCLGKIACYLNPQVRQKMISSAFLRAMKDPFPPARQAGILGMATTQNFFTLNEIAHRLLPALCTMTRDPESTVREQAFKSIKGFISKLEKVSDNPDLEAEMEKDVLSGGSLVSSSAASWAGWAVGGMSSITSKLYKKGDKAKNTTELKKPLSGASPSTPVPESQPTKQVASNEHVQSNLTEPDQGVDQEVEGWDDEDWGDIESSPVSSPTTTSAPSRNTDGWDNNDDEDEEGDEDDDDNWESLEDTKPKNRGSLKLDHKPKKPDDWGDSFGFEFESTDSSGLQPASDYNWGETNTESNQDDFFSSAMGLPTKKTQSAIQSKTRTSPPRSTSSSSNTSSARASPARNVSSQKQKQSNSDSGWGVEDSGWGTDDWGNVGSTNKTTVQTRQKQNTRKSPPQSHGAQQTGSGTSSAGWESGWGEEDTDWGSMSSGTNKLDEAQRKKEEREEKRRQRQQELQEKREAKKGGGALKLGAKKLAAD</sequence>
<evidence type="ECO:0000256" key="7">
    <source>
        <dbReference type="SAM" id="MobiDB-lite"/>
    </source>
</evidence>
<comment type="function">
    <text evidence="5">Regulates COPI-mediated retrograde protein traffic at the interface between the Golgi apparatus and the endoplasmic reticulum. Involved in the maintenance of the Golgi apparatus morphology.</text>
</comment>
<keyword evidence="10" id="KW-1185">Reference proteome</keyword>
<keyword evidence="1" id="KW-0677">Repeat</keyword>
<dbReference type="Gene3D" id="1.10.510.10">
    <property type="entry name" value="Transferase(Phosphotransferase) domain 1"/>
    <property type="match status" value="1"/>
</dbReference>
<feature type="repeat" description="HEAT" evidence="6">
    <location>
        <begin position="388"/>
        <end position="426"/>
    </location>
</feature>
<dbReference type="SUPFAM" id="SSF56112">
    <property type="entry name" value="Protein kinase-like (PK-like)"/>
    <property type="match status" value="1"/>
</dbReference>
<dbReference type="EMBL" id="VSWD01000009">
    <property type="protein sequence ID" value="KAK3092649.1"/>
    <property type="molecule type" value="Genomic_DNA"/>
</dbReference>
<dbReference type="InterPro" id="IPR000719">
    <property type="entry name" value="Prot_kinase_dom"/>
</dbReference>
<feature type="compositionally biased region" description="Polar residues" evidence="7">
    <location>
        <begin position="739"/>
        <end position="750"/>
    </location>
</feature>
<feature type="compositionally biased region" description="Acidic residues" evidence="7">
    <location>
        <begin position="632"/>
        <end position="648"/>
    </location>
</feature>
<reference evidence="9" key="1">
    <citation type="submission" date="2019-08" db="EMBL/GenBank/DDBJ databases">
        <title>The improved chromosome-level genome for the pearl oyster Pinctada fucata martensii using PacBio sequencing and Hi-C.</title>
        <authorList>
            <person name="Zheng Z."/>
        </authorList>
    </citation>
    <scope>NUCLEOTIDE SEQUENCE</scope>
    <source>
        <strain evidence="9">ZZ-2019</strain>
        <tissue evidence="9">Adductor muscle</tissue>
    </source>
</reference>
<dbReference type="Pfam" id="PF07714">
    <property type="entry name" value="PK_Tyr_Ser-Thr"/>
    <property type="match status" value="1"/>
</dbReference>
<dbReference type="Gene3D" id="3.30.200.20">
    <property type="entry name" value="Phosphorylase Kinase, domain 1"/>
    <property type="match status" value="1"/>
</dbReference>
<proteinExistence type="inferred from homology"/>
<evidence type="ECO:0000256" key="5">
    <source>
        <dbReference type="ARBA" id="ARBA00056114"/>
    </source>
</evidence>
<comment type="similarity">
    <text evidence="2">Belongs to the protein kinase superfamily.</text>
</comment>
<dbReference type="InterPro" id="IPR021133">
    <property type="entry name" value="HEAT_type_2"/>
</dbReference>
<accession>A0AA89BRB9</accession>
<evidence type="ECO:0000256" key="4">
    <source>
        <dbReference type="ARBA" id="ARBA00042347"/>
    </source>
</evidence>
<dbReference type="PANTHER" id="PTHR12984">
    <property type="entry name" value="SCY1-RELATED S/T PROTEIN KINASE-LIKE"/>
    <property type="match status" value="1"/>
</dbReference>
<evidence type="ECO:0000256" key="1">
    <source>
        <dbReference type="ARBA" id="ARBA00022737"/>
    </source>
</evidence>
<evidence type="ECO:0000313" key="10">
    <source>
        <dbReference type="Proteomes" id="UP001186944"/>
    </source>
</evidence>
<dbReference type="PROSITE" id="PS50011">
    <property type="entry name" value="PROTEIN_KINASE_DOM"/>
    <property type="match status" value="1"/>
</dbReference>
<dbReference type="InterPro" id="IPR051177">
    <property type="entry name" value="CIK-Related_Protein"/>
</dbReference>
<feature type="domain" description="Protein kinase" evidence="8">
    <location>
        <begin position="15"/>
        <end position="376"/>
    </location>
</feature>
<feature type="compositionally biased region" description="Polar residues" evidence="7">
    <location>
        <begin position="760"/>
        <end position="769"/>
    </location>
</feature>
<dbReference type="InterPro" id="IPR001245">
    <property type="entry name" value="Ser-Thr/Tyr_kinase_cat_dom"/>
</dbReference>
<dbReference type="InterPro" id="IPR011009">
    <property type="entry name" value="Kinase-like_dom_sf"/>
</dbReference>
<evidence type="ECO:0000256" key="2">
    <source>
        <dbReference type="ARBA" id="ARBA00038349"/>
    </source>
</evidence>
<dbReference type="GO" id="GO:0005524">
    <property type="term" value="F:ATP binding"/>
    <property type="evidence" value="ECO:0007669"/>
    <property type="project" value="InterPro"/>
</dbReference>
<dbReference type="Proteomes" id="UP001186944">
    <property type="component" value="Unassembled WGS sequence"/>
</dbReference>
<dbReference type="AlphaFoldDB" id="A0AA89BRB9"/>
<evidence type="ECO:0000313" key="9">
    <source>
        <dbReference type="EMBL" id="KAK3092649.1"/>
    </source>
</evidence>
<dbReference type="InterPro" id="IPR000357">
    <property type="entry name" value="HEAT"/>
</dbReference>
<organism evidence="9 10">
    <name type="scientific">Pinctada imbricata</name>
    <name type="common">Atlantic pearl-oyster</name>
    <name type="synonym">Pinctada martensii</name>
    <dbReference type="NCBI Taxonomy" id="66713"/>
    <lineage>
        <taxon>Eukaryota</taxon>
        <taxon>Metazoa</taxon>
        <taxon>Spiralia</taxon>
        <taxon>Lophotrochozoa</taxon>
        <taxon>Mollusca</taxon>
        <taxon>Bivalvia</taxon>
        <taxon>Autobranchia</taxon>
        <taxon>Pteriomorphia</taxon>
        <taxon>Pterioida</taxon>
        <taxon>Pterioidea</taxon>
        <taxon>Pteriidae</taxon>
        <taxon>Pinctada</taxon>
    </lineage>
</organism>
<dbReference type="InterPro" id="IPR011989">
    <property type="entry name" value="ARM-like"/>
</dbReference>
<comment type="caution">
    <text evidence="9">The sequence shown here is derived from an EMBL/GenBank/DDBJ whole genome shotgun (WGS) entry which is preliminary data.</text>
</comment>
<dbReference type="PROSITE" id="PS50077">
    <property type="entry name" value="HEAT_REPEAT"/>
    <property type="match status" value="2"/>
</dbReference>
<feature type="compositionally biased region" description="Low complexity" evidence="7">
    <location>
        <begin position="770"/>
        <end position="803"/>
    </location>
</feature>
<feature type="compositionally biased region" description="Basic and acidic residues" evidence="7">
    <location>
        <begin position="882"/>
        <end position="912"/>
    </location>
</feature>
<feature type="repeat" description="HEAT" evidence="6">
    <location>
        <begin position="506"/>
        <end position="538"/>
    </location>
</feature>
<feature type="compositionally biased region" description="Basic and acidic residues" evidence="7">
    <location>
        <begin position="692"/>
        <end position="713"/>
    </location>
</feature>
<feature type="compositionally biased region" description="Low complexity" evidence="7">
    <location>
        <begin position="918"/>
        <end position="927"/>
    </location>
</feature>
<feature type="compositionally biased region" description="Low complexity" evidence="7">
    <location>
        <begin position="651"/>
        <end position="664"/>
    </location>
</feature>
<protein>
    <recommendedName>
        <fullName evidence="3">N-terminal kinase-like protein</fullName>
    </recommendedName>
    <alternativeName>
        <fullName evidence="4">SCY1-like protein 1</fullName>
    </alternativeName>
</protein>
<feature type="compositionally biased region" description="Acidic residues" evidence="7">
    <location>
        <begin position="671"/>
        <end position="691"/>
    </location>
</feature>
<dbReference type="InterPro" id="IPR016024">
    <property type="entry name" value="ARM-type_fold"/>
</dbReference>
<dbReference type="Gene3D" id="1.25.10.10">
    <property type="entry name" value="Leucine-rich Repeat Variant"/>
    <property type="match status" value="1"/>
</dbReference>
<dbReference type="GO" id="GO:0004672">
    <property type="term" value="F:protein kinase activity"/>
    <property type="evidence" value="ECO:0007669"/>
    <property type="project" value="InterPro"/>
</dbReference>
<dbReference type="SUPFAM" id="SSF48371">
    <property type="entry name" value="ARM repeat"/>
    <property type="match status" value="1"/>
</dbReference>
<name>A0AA89BRB9_PINIB</name>
<evidence type="ECO:0000259" key="8">
    <source>
        <dbReference type="PROSITE" id="PS50011"/>
    </source>
</evidence>
<evidence type="ECO:0000256" key="3">
    <source>
        <dbReference type="ARBA" id="ARBA00040972"/>
    </source>
</evidence>
<evidence type="ECO:0000256" key="6">
    <source>
        <dbReference type="PROSITE-ProRule" id="PRU00103"/>
    </source>
</evidence>
<dbReference type="Pfam" id="PF02985">
    <property type="entry name" value="HEAT"/>
    <property type="match status" value="1"/>
</dbReference>
<gene>
    <name evidence="9" type="ORF">FSP39_005381</name>
</gene>
<feature type="compositionally biased region" description="Polar residues" evidence="7">
    <location>
        <begin position="602"/>
        <end position="629"/>
    </location>
</feature>
<dbReference type="PANTHER" id="PTHR12984:SF3">
    <property type="entry name" value="N-TERMINAL KINASE-LIKE PROTEIN"/>
    <property type="match status" value="1"/>
</dbReference>
<feature type="region of interest" description="Disordered" evidence="7">
    <location>
        <begin position="593"/>
        <end position="927"/>
    </location>
</feature>